<gene>
    <name evidence="4" type="ORF">AB1Y20_007685</name>
</gene>
<proteinExistence type="predicted"/>
<dbReference type="PANTHER" id="PTHR43948">
    <property type="entry name" value="DNAJ HOMOLOG SUBFAMILY B"/>
    <property type="match status" value="1"/>
</dbReference>
<feature type="domain" description="J" evidence="3">
    <location>
        <begin position="6"/>
        <end position="71"/>
    </location>
</feature>
<dbReference type="Proteomes" id="UP001515480">
    <property type="component" value="Unassembled WGS sequence"/>
</dbReference>
<feature type="repeat" description="ANK" evidence="1">
    <location>
        <begin position="430"/>
        <end position="462"/>
    </location>
</feature>
<dbReference type="GO" id="GO:0051082">
    <property type="term" value="F:unfolded protein binding"/>
    <property type="evidence" value="ECO:0007669"/>
    <property type="project" value="TreeGrafter"/>
</dbReference>
<dbReference type="PROSITE" id="PS00636">
    <property type="entry name" value="DNAJ_1"/>
    <property type="match status" value="1"/>
</dbReference>
<dbReference type="PROSITE" id="PS50297">
    <property type="entry name" value="ANK_REP_REGION"/>
    <property type="match status" value="2"/>
</dbReference>
<evidence type="ECO:0000313" key="4">
    <source>
        <dbReference type="EMBL" id="KAL1508092.1"/>
    </source>
</evidence>
<evidence type="ECO:0000256" key="2">
    <source>
        <dbReference type="SAM" id="MobiDB-lite"/>
    </source>
</evidence>
<dbReference type="InterPro" id="IPR018253">
    <property type="entry name" value="DnaJ_domain_CS"/>
</dbReference>
<feature type="region of interest" description="Disordered" evidence="2">
    <location>
        <begin position="176"/>
        <end position="235"/>
    </location>
</feature>
<feature type="region of interest" description="Disordered" evidence="2">
    <location>
        <begin position="309"/>
        <end position="394"/>
    </location>
</feature>
<dbReference type="InterPro" id="IPR036869">
    <property type="entry name" value="J_dom_sf"/>
</dbReference>
<evidence type="ECO:0000259" key="3">
    <source>
        <dbReference type="PROSITE" id="PS50076"/>
    </source>
</evidence>
<evidence type="ECO:0000313" key="5">
    <source>
        <dbReference type="Proteomes" id="UP001515480"/>
    </source>
</evidence>
<dbReference type="PROSITE" id="PS50088">
    <property type="entry name" value="ANK_REPEAT"/>
    <property type="match status" value="2"/>
</dbReference>
<dbReference type="SUPFAM" id="SSF46565">
    <property type="entry name" value="Chaperone J-domain"/>
    <property type="match status" value="1"/>
</dbReference>
<dbReference type="InterPro" id="IPR001623">
    <property type="entry name" value="DnaJ_domain"/>
</dbReference>
<dbReference type="InterPro" id="IPR002110">
    <property type="entry name" value="Ankyrin_rpt"/>
</dbReference>
<dbReference type="PROSITE" id="PS50076">
    <property type="entry name" value="DNAJ_2"/>
    <property type="match status" value="1"/>
</dbReference>
<comment type="caution">
    <text evidence="4">The sequence shown here is derived from an EMBL/GenBank/DDBJ whole genome shotgun (WGS) entry which is preliminary data.</text>
</comment>
<sequence>MGSHTALYATLGLTPEATAEDIKKAYRKLAMKYHPDKNAGDDTAKERFQSISEAYALLSDPKKRRYYDETGEFDDMEVSAEDFIAQFQELLVEMMGGQSVIDMVADMSPAEIAAMPPFPFPKELFTEGTFPPGMRFSTEGIRGMPPSMVAAMEEEIGIPDLFGSASADQAAFFDFLGGEGRSRPRGGKKSTGKGAASARRRVRGGGGSWSAGRPKVGGARQSAAGSGGRSRGRTRYADEGDSLMEMLMQDLVDGQGDMPSELMDELILEAAAMERAAGRGRAKGGSKRGELDGLDDLFTGLGLFESDFDSESEEEVMEMAHDRRAPGGKAAGGGSDVADAAERKRKEKMKRKKKAQQAKKKAGAAGGGAAENGASAAGQVEEAHAAGGKPEENALDDKAWLEAAKSGDLTRMALALRHDESLLNERGGGIGHSALHWAAARGHVRVLDWLLGKGADIALLNHSGSTALHAAAANGQLTCAARLVKRGGAALVAMRDADDQDAEAIARQRGYADVAELLRVSATATSSPAPKAAAPAAAEEKSKGSTRAAAMLVAPSHLADLEVNEIDCLLNLLGSLREGTMVEVAAPLSLRETSSVARLSDVLTAELRRREMD</sequence>
<dbReference type="InterPro" id="IPR036770">
    <property type="entry name" value="Ankyrin_rpt-contain_sf"/>
</dbReference>
<dbReference type="CDD" id="cd06257">
    <property type="entry name" value="DnaJ"/>
    <property type="match status" value="1"/>
</dbReference>
<dbReference type="AlphaFoldDB" id="A0AB34IY99"/>
<keyword evidence="1" id="KW-0040">ANK repeat</keyword>
<feature type="compositionally biased region" description="Basic and acidic residues" evidence="2">
    <location>
        <begin position="381"/>
        <end position="394"/>
    </location>
</feature>
<reference evidence="4 5" key="1">
    <citation type="journal article" date="2024" name="Science">
        <title>Giant polyketide synthase enzymes in the biosynthesis of giant marine polyether toxins.</title>
        <authorList>
            <person name="Fallon T.R."/>
            <person name="Shende V.V."/>
            <person name="Wierzbicki I.H."/>
            <person name="Pendleton A.L."/>
            <person name="Watervoot N.F."/>
            <person name="Auber R.P."/>
            <person name="Gonzalez D.J."/>
            <person name="Wisecaver J.H."/>
            <person name="Moore B.S."/>
        </authorList>
    </citation>
    <scope>NUCLEOTIDE SEQUENCE [LARGE SCALE GENOMIC DNA]</scope>
    <source>
        <strain evidence="4 5">12B1</strain>
    </source>
</reference>
<feature type="compositionally biased region" description="Basic residues" evidence="2">
    <location>
        <begin position="343"/>
        <end position="362"/>
    </location>
</feature>
<dbReference type="Gene3D" id="1.10.287.110">
    <property type="entry name" value="DnaJ domain"/>
    <property type="match status" value="1"/>
</dbReference>
<dbReference type="GO" id="GO:0044183">
    <property type="term" value="F:protein folding chaperone"/>
    <property type="evidence" value="ECO:0007669"/>
    <property type="project" value="TreeGrafter"/>
</dbReference>
<organism evidence="4 5">
    <name type="scientific">Prymnesium parvum</name>
    <name type="common">Toxic golden alga</name>
    <dbReference type="NCBI Taxonomy" id="97485"/>
    <lineage>
        <taxon>Eukaryota</taxon>
        <taxon>Haptista</taxon>
        <taxon>Haptophyta</taxon>
        <taxon>Prymnesiophyceae</taxon>
        <taxon>Prymnesiales</taxon>
        <taxon>Prymnesiaceae</taxon>
        <taxon>Prymnesium</taxon>
    </lineage>
</organism>
<dbReference type="GO" id="GO:0005634">
    <property type="term" value="C:nucleus"/>
    <property type="evidence" value="ECO:0007669"/>
    <property type="project" value="TreeGrafter"/>
</dbReference>
<dbReference type="Gene3D" id="1.25.40.20">
    <property type="entry name" value="Ankyrin repeat-containing domain"/>
    <property type="match status" value="2"/>
</dbReference>
<dbReference type="Pfam" id="PF13637">
    <property type="entry name" value="Ank_4"/>
    <property type="match status" value="1"/>
</dbReference>
<accession>A0AB34IY99</accession>
<dbReference type="SMART" id="SM00248">
    <property type="entry name" value="ANK"/>
    <property type="match status" value="2"/>
</dbReference>
<name>A0AB34IY99_PRYPA</name>
<dbReference type="EMBL" id="JBGBPQ010000017">
    <property type="protein sequence ID" value="KAL1508092.1"/>
    <property type="molecule type" value="Genomic_DNA"/>
</dbReference>
<keyword evidence="5" id="KW-1185">Reference proteome</keyword>
<protein>
    <recommendedName>
        <fullName evidence="3">J domain-containing protein</fullName>
    </recommendedName>
</protein>
<dbReference type="GO" id="GO:0051087">
    <property type="term" value="F:protein-folding chaperone binding"/>
    <property type="evidence" value="ECO:0007669"/>
    <property type="project" value="TreeGrafter"/>
</dbReference>
<dbReference type="GO" id="GO:0005737">
    <property type="term" value="C:cytoplasm"/>
    <property type="evidence" value="ECO:0007669"/>
    <property type="project" value="TreeGrafter"/>
</dbReference>
<dbReference type="PANTHER" id="PTHR43948:SF10">
    <property type="entry name" value="MRJ, ISOFORM E"/>
    <property type="match status" value="1"/>
</dbReference>
<dbReference type="Pfam" id="PF00226">
    <property type="entry name" value="DnaJ"/>
    <property type="match status" value="1"/>
</dbReference>
<dbReference type="SMART" id="SM00271">
    <property type="entry name" value="DnaJ"/>
    <property type="match status" value="1"/>
</dbReference>
<dbReference type="SUPFAM" id="SSF48403">
    <property type="entry name" value="Ankyrin repeat"/>
    <property type="match status" value="1"/>
</dbReference>
<feature type="repeat" description="ANK" evidence="1">
    <location>
        <begin position="463"/>
        <end position="487"/>
    </location>
</feature>
<dbReference type="PRINTS" id="PR00625">
    <property type="entry name" value="JDOMAIN"/>
</dbReference>
<evidence type="ECO:0000256" key="1">
    <source>
        <dbReference type="PROSITE-ProRule" id="PRU00023"/>
    </source>
</evidence>
<feature type="compositionally biased region" description="Low complexity" evidence="2">
    <location>
        <begin position="210"/>
        <end position="224"/>
    </location>
</feature>